<name>A0AAN7UL00_9PEZI</name>
<evidence type="ECO:0000256" key="1">
    <source>
        <dbReference type="SAM" id="MobiDB-lite"/>
    </source>
</evidence>
<sequence>MDDMESYLRRDVTRGDKARLYHITLESPKIRVSEGTFDRRGKHPAKDIHSLSKPIATPVTNGRKLKRKPDVVGTSGSDFNKVGWSKYNYLLLGA</sequence>
<dbReference type="Proteomes" id="UP001305414">
    <property type="component" value="Unassembled WGS sequence"/>
</dbReference>
<keyword evidence="3" id="KW-1185">Reference proteome</keyword>
<protein>
    <submittedName>
        <fullName evidence="2">Uncharacterized protein</fullName>
    </submittedName>
</protein>
<dbReference type="AlphaFoldDB" id="A0AAN7UL00"/>
<comment type="caution">
    <text evidence="2">The sequence shown here is derived from an EMBL/GenBank/DDBJ whole genome shotgun (WGS) entry which is preliminary data.</text>
</comment>
<evidence type="ECO:0000313" key="3">
    <source>
        <dbReference type="Proteomes" id="UP001305414"/>
    </source>
</evidence>
<dbReference type="EMBL" id="JAWHQM010000008">
    <property type="protein sequence ID" value="KAK5628156.1"/>
    <property type="molecule type" value="Genomic_DNA"/>
</dbReference>
<evidence type="ECO:0000313" key="2">
    <source>
        <dbReference type="EMBL" id="KAK5628156.1"/>
    </source>
</evidence>
<gene>
    <name evidence="2" type="ORF">RRF57_003871</name>
</gene>
<organism evidence="2 3">
    <name type="scientific">Xylaria bambusicola</name>
    <dbReference type="NCBI Taxonomy" id="326684"/>
    <lineage>
        <taxon>Eukaryota</taxon>
        <taxon>Fungi</taxon>
        <taxon>Dikarya</taxon>
        <taxon>Ascomycota</taxon>
        <taxon>Pezizomycotina</taxon>
        <taxon>Sordariomycetes</taxon>
        <taxon>Xylariomycetidae</taxon>
        <taxon>Xylariales</taxon>
        <taxon>Xylariaceae</taxon>
        <taxon>Xylaria</taxon>
    </lineage>
</organism>
<accession>A0AAN7UL00</accession>
<feature type="region of interest" description="Disordered" evidence="1">
    <location>
        <begin position="36"/>
        <end position="73"/>
    </location>
</feature>
<reference evidence="2 3" key="1">
    <citation type="submission" date="2023-10" db="EMBL/GenBank/DDBJ databases">
        <title>Draft genome sequence of Xylaria bambusicola isolate GMP-LS, the root and basal stem rot pathogen of sugarcane in Indonesia.</title>
        <authorList>
            <person name="Selvaraj P."/>
            <person name="Muralishankar V."/>
            <person name="Muruganantham S."/>
            <person name="Sp S."/>
            <person name="Haryani S."/>
            <person name="Lau K.J.X."/>
            <person name="Naqvi N.I."/>
        </authorList>
    </citation>
    <scope>NUCLEOTIDE SEQUENCE [LARGE SCALE GENOMIC DNA]</scope>
    <source>
        <strain evidence="2">GMP-LS</strain>
    </source>
</reference>
<proteinExistence type="predicted"/>
<feature type="compositionally biased region" description="Basic and acidic residues" evidence="1">
    <location>
        <begin position="36"/>
        <end position="50"/>
    </location>
</feature>